<accession>A0A336MGB4</accession>
<sequence length="302" mass="34926">MLAPIEVIEEWTCHDSEIRLTCRHLDSQIAILDATFTPNCTNTGAADGTNETCKTFNEYRLIQQYILNHRYENRLYGEAEAGRRFLQELRKSHNDAELDDEFDLESSLDYLSSGKEKRFSLRASLEKLIEQYLRKITPDRNDIDGDSGYDSRKRRSMNENVTVITGDISVNDSWDGFSGSGAGNDEYVEGIHDDDEFESVLDQYDSRNNDGVSEEEYTDINTEKYQENEVVEKIEIGSRNINATVKTKSENMKENEKSNKKLPSICMKNKRRVSHLDKLELDNSLKNHSDTEYNIRNLLNYR</sequence>
<dbReference type="EMBL" id="UFQT01000916">
    <property type="protein sequence ID" value="SSX27969.1"/>
    <property type="molecule type" value="Genomic_DNA"/>
</dbReference>
<evidence type="ECO:0000313" key="1">
    <source>
        <dbReference type="EMBL" id="SSX27969.1"/>
    </source>
</evidence>
<organism evidence="1">
    <name type="scientific">Culicoides sonorensis</name>
    <name type="common">Biting midge</name>
    <dbReference type="NCBI Taxonomy" id="179676"/>
    <lineage>
        <taxon>Eukaryota</taxon>
        <taxon>Metazoa</taxon>
        <taxon>Ecdysozoa</taxon>
        <taxon>Arthropoda</taxon>
        <taxon>Hexapoda</taxon>
        <taxon>Insecta</taxon>
        <taxon>Pterygota</taxon>
        <taxon>Neoptera</taxon>
        <taxon>Endopterygota</taxon>
        <taxon>Diptera</taxon>
        <taxon>Nematocera</taxon>
        <taxon>Chironomoidea</taxon>
        <taxon>Ceratopogonidae</taxon>
        <taxon>Ceratopogoninae</taxon>
        <taxon>Culicoides</taxon>
        <taxon>Monoculicoides</taxon>
    </lineage>
</organism>
<reference evidence="1" key="1">
    <citation type="submission" date="2018-07" db="EMBL/GenBank/DDBJ databases">
        <authorList>
            <person name="Quirk P.G."/>
            <person name="Krulwich T.A."/>
        </authorList>
    </citation>
    <scope>NUCLEOTIDE SEQUENCE</scope>
</reference>
<protein>
    <submittedName>
        <fullName evidence="1">CSON014995 protein</fullName>
    </submittedName>
</protein>
<name>A0A336MGB4_CULSO</name>
<proteinExistence type="predicted"/>
<dbReference type="AlphaFoldDB" id="A0A336MGB4"/>
<gene>
    <name evidence="1" type="primary">CSON014995</name>
</gene>
<dbReference type="VEuPathDB" id="VectorBase:CSON014995"/>